<accession>A0A1G8CY19</accession>
<evidence type="ECO:0000313" key="2">
    <source>
        <dbReference type="Proteomes" id="UP000199705"/>
    </source>
</evidence>
<reference evidence="2" key="1">
    <citation type="submission" date="2016-10" db="EMBL/GenBank/DDBJ databases">
        <authorList>
            <person name="Varghese N."/>
            <person name="Submissions S."/>
        </authorList>
    </citation>
    <scope>NUCLEOTIDE SEQUENCE [LARGE SCALE GENOMIC DNA]</scope>
    <source>
        <strain evidence="2">Gh-67</strain>
    </source>
</reference>
<protein>
    <submittedName>
        <fullName evidence="1">Uncharacterized protein</fullName>
    </submittedName>
</protein>
<proteinExistence type="predicted"/>
<sequence length="228" mass="26364">MIIKKALFIADEDVDETVEKIASSLKARGITLQHQHIDLREDSYKRSDPTNGNKIILDFSKIKDKLTAEYFKVDFDLVACDFNYGNDPQLDGFEVVKWLKNEANSKRERIRKAKFILYSSQQEKLIPKTNTIDQLTKLINVKIDDFIDRRRLAEVATKILGNTDKDITAKFLVELDRYKTHQFKSVYPKFAGKTLEEIAHEIDKATEHGVGFQDHLIELLIAHLIELN</sequence>
<keyword evidence="2" id="KW-1185">Reference proteome</keyword>
<dbReference type="Proteomes" id="UP000199705">
    <property type="component" value="Unassembled WGS sequence"/>
</dbReference>
<name>A0A1G8CY19_9SPHI</name>
<gene>
    <name evidence="1" type="ORF">SAMN05192573_11070</name>
</gene>
<dbReference type="EMBL" id="FNCG01000010">
    <property type="protein sequence ID" value="SDH50332.1"/>
    <property type="molecule type" value="Genomic_DNA"/>
</dbReference>
<evidence type="ECO:0000313" key="1">
    <source>
        <dbReference type="EMBL" id="SDH50332.1"/>
    </source>
</evidence>
<dbReference type="STRING" id="551996.SAMN05192573_11070"/>
<organism evidence="1 2">
    <name type="scientific">Mucilaginibacter gossypii</name>
    <dbReference type="NCBI Taxonomy" id="551996"/>
    <lineage>
        <taxon>Bacteria</taxon>
        <taxon>Pseudomonadati</taxon>
        <taxon>Bacteroidota</taxon>
        <taxon>Sphingobacteriia</taxon>
        <taxon>Sphingobacteriales</taxon>
        <taxon>Sphingobacteriaceae</taxon>
        <taxon>Mucilaginibacter</taxon>
    </lineage>
</organism>
<dbReference type="RefSeq" id="WP_091170538.1">
    <property type="nucleotide sequence ID" value="NZ_FNCG01000010.1"/>
</dbReference>
<dbReference type="AlphaFoldDB" id="A0A1G8CY19"/>